<dbReference type="FunFam" id="2.40.50.140:FF:000174">
    <property type="entry name" value="DNA replication licensing factor mcm10"/>
    <property type="match status" value="1"/>
</dbReference>
<keyword evidence="3" id="KW-0235">DNA replication</keyword>
<feature type="region of interest" description="Disordered" evidence="8">
    <location>
        <begin position="969"/>
        <end position="993"/>
    </location>
</feature>
<dbReference type="Pfam" id="PF22379">
    <property type="entry name" value="OB_MCM10"/>
    <property type="match status" value="1"/>
</dbReference>
<dbReference type="InterPro" id="IPR015408">
    <property type="entry name" value="Znf_Mcm10/DnaG"/>
</dbReference>
<feature type="region of interest" description="Disordered" evidence="8">
    <location>
        <begin position="285"/>
        <end position="329"/>
    </location>
</feature>
<feature type="compositionally biased region" description="Basic and acidic residues" evidence="8">
    <location>
        <begin position="285"/>
        <end position="299"/>
    </location>
</feature>
<dbReference type="GO" id="GO:0008270">
    <property type="term" value="F:zinc ion binding"/>
    <property type="evidence" value="ECO:0007669"/>
    <property type="project" value="UniProtKB-KW"/>
</dbReference>
<sequence>MNFAPYQADSPEIERALSPPRRGASTSSPRPSYSPPNQKYSSNPWNNSTVSNGHSRSSSNNSYYNHYQQQQYQNYNARPLAVNQTGWNGYEDLESGNYRANVGGGSNGGRGERLSLGAFETSLPIRVDYEVMMAYLIAPPAGGLFLLMFERKSDYVRMYGCLQISCLAVKLAVLGIMGGSSFDIMVNDPLDNAVHSRYRVDRVSGSSCLQGCVARVRFFVTASAFAILAGYCTPPQRNCNTGQEEPQLIPSNIDKMDEVHWPPRSPYDALMSSPNGRKKFRDMLDRRNTLQSPNRRENVSPRSSRRSPLSRTSPPRTMEDDIEISDNDDEETLQLKIQTLQAKLRLKQLQKSKKQPSEGGSVSGASDLRPPSTSASTDKPGAKAVDRYKQQRRTASDDYRESIQVPVSPTKKEVPPPEQTSPRRIKLGIDKGMKGSEVSLRRPPIARKESRISPTRTSKPTTSNTSRPRQDPNPISPPRIKSFSERIAESRAADRIKQEKAEKRHQNRSSGFQIDQKEVDHYKEIAEESKPFSPQKSRGSEGYSRADVLKAYNKSEATLRRTQSPTGSDDSQEKIRPGKKFEEPEAKKGDATKFEPFSGLHLSKRILPHSFMKRTLEGKTPMNIPYLLKHVKAPDFELPDTDGDCVIFGVIASKSSPRDHKDKHQTQGEVNMDDDGRNNTKKYMVLTLTDLEWSIDLFLFATAFPRYYKLTPGTVVAILNPNIMAPPADKVDTGKFSLALNSSDDTILEIGKAQDLGFCKSIKKDGSVCDAWVDARKTEFCEYHVDLQVRKATAQRMEVNHGPGAFGPGGRSGSRTGFQGKKGQTGLLDPHGKKFDQATQSTYYVVSRKSNNSGPRFGQSTASMLDAEDPFMHNLTNELRRGNENSEERMRRRLIDKQRERDIAKKLGESSKSIGGEYLRIHHSQTSANTTPASNKNKTPSSVTSSHASLAPSAREFFGDLASSKKTAGAVKLGRAQKRSFEPASGSNKTPDTVKKTRFITAKGIKDAGVDITMSTVHEDYDDDLDIV</sequence>
<proteinExistence type="inferred from homology"/>
<comment type="subcellular location">
    <subcellularLocation>
        <location evidence="1">Nucleus</location>
    </subcellularLocation>
</comment>
<dbReference type="InterPro" id="IPR055065">
    <property type="entry name" value="OB_MCM10"/>
</dbReference>
<gene>
    <name evidence="11" type="ORF">AAP_01859</name>
</gene>
<feature type="region of interest" description="Disordered" evidence="8">
    <location>
        <begin position="801"/>
        <end position="833"/>
    </location>
</feature>
<comment type="caution">
    <text evidence="11">The sequence shown here is derived from an EMBL/GenBank/DDBJ whole genome shotgun (WGS) entry which is preliminary data.</text>
</comment>
<keyword evidence="5" id="KW-0863">Zinc-finger</keyword>
<dbReference type="Gene3D" id="2.40.50.140">
    <property type="entry name" value="Nucleic acid-binding proteins"/>
    <property type="match status" value="1"/>
</dbReference>
<name>A0A168AZ81_9EURO</name>
<feature type="region of interest" description="Disordered" evidence="8">
    <location>
        <begin position="526"/>
        <end position="545"/>
    </location>
</feature>
<dbReference type="PANTHER" id="PTHR13454:SF11">
    <property type="entry name" value="PROTEIN MCM10 HOMOLOG"/>
    <property type="match status" value="1"/>
</dbReference>
<dbReference type="OrthoDB" id="273123at2759"/>
<protein>
    <submittedName>
        <fullName evidence="11">DNA replication protein</fullName>
    </submittedName>
</protein>
<dbReference type="VEuPathDB" id="FungiDB:AAP_01859"/>
<evidence type="ECO:0000256" key="6">
    <source>
        <dbReference type="ARBA" id="ARBA00022833"/>
    </source>
</evidence>
<feature type="compositionally biased region" description="Polar residues" evidence="8">
    <location>
        <begin position="37"/>
        <end position="54"/>
    </location>
</feature>
<accession>A0A168AZ81</accession>
<feature type="domain" description="Zinc finger Mcm10/DnaG-type" evidence="9">
    <location>
        <begin position="751"/>
        <end position="796"/>
    </location>
</feature>
<dbReference type="GO" id="GO:0043596">
    <property type="term" value="C:nuclear replication fork"/>
    <property type="evidence" value="ECO:0007669"/>
    <property type="project" value="TreeGrafter"/>
</dbReference>
<organism evidence="11 12">
    <name type="scientific">Ascosphaera apis ARSEF 7405</name>
    <dbReference type="NCBI Taxonomy" id="392613"/>
    <lineage>
        <taxon>Eukaryota</taxon>
        <taxon>Fungi</taxon>
        <taxon>Dikarya</taxon>
        <taxon>Ascomycota</taxon>
        <taxon>Pezizomycotina</taxon>
        <taxon>Eurotiomycetes</taxon>
        <taxon>Eurotiomycetidae</taxon>
        <taxon>Onygenales</taxon>
        <taxon>Ascosphaeraceae</taxon>
        <taxon>Ascosphaera</taxon>
    </lineage>
</organism>
<evidence type="ECO:0000256" key="2">
    <source>
        <dbReference type="ARBA" id="ARBA00009679"/>
    </source>
</evidence>
<evidence type="ECO:0000259" key="9">
    <source>
        <dbReference type="Pfam" id="PF09329"/>
    </source>
</evidence>
<feature type="region of interest" description="Disordered" evidence="8">
    <location>
        <begin position="1"/>
        <end position="62"/>
    </location>
</feature>
<comment type="similarity">
    <text evidence="2">Belongs to the MCM10 family.</text>
</comment>
<evidence type="ECO:0000259" key="10">
    <source>
        <dbReference type="Pfam" id="PF22379"/>
    </source>
</evidence>
<feature type="domain" description="MCM10 OB-fold" evidence="10">
    <location>
        <begin position="677"/>
        <end position="743"/>
    </location>
</feature>
<dbReference type="InterPro" id="IPR040184">
    <property type="entry name" value="Mcm10"/>
</dbReference>
<feature type="compositionally biased region" description="Acidic residues" evidence="8">
    <location>
        <begin position="320"/>
        <end position="329"/>
    </location>
</feature>
<evidence type="ECO:0000256" key="7">
    <source>
        <dbReference type="ARBA" id="ARBA00023242"/>
    </source>
</evidence>
<feature type="compositionally biased region" description="Polar residues" evidence="8">
    <location>
        <begin position="560"/>
        <end position="569"/>
    </location>
</feature>
<feature type="compositionally biased region" description="Basic and acidic residues" evidence="8">
    <location>
        <begin position="380"/>
        <end position="401"/>
    </location>
</feature>
<keyword evidence="12" id="KW-1185">Reference proteome</keyword>
<feature type="compositionally biased region" description="Polar residues" evidence="8">
    <location>
        <begin position="452"/>
        <end position="467"/>
    </location>
</feature>
<dbReference type="InterPro" id="IPR012340">
    <property type="entry name" value="NA-bd_OB-fold"/>
</dbReference>
<feature type="region of interest" description="Disordered" evidence="8">
    <location>
        <begin position="925"/>
        <end position="948"/>
    </location>
</feature>
<dbReference type="Pfam" id="PF09329">
    <property type="entry name" value="zf-primase"/>
    <property type="match status" value="1"/>
</dbReference>
<evidence type="ECO:0000256" key="1">
    <source>
        <dbReference type="ARBA" id="ARBA00004123"/>
    </source>
</evidence>
<evidence type="ECO:0000313" key="11">
    <source>
        <dbReference type="EMBL" id="KZZ94559.1"/>
    </source>
</evidence>
<dbReference type="PANTHER" id="PTHR13454">
    <property type="entry name" value="PROTEIN MCM10 HOMOLOG"/>
    <property type="match status" value="1"/>
</dbReference>
<feature type="compositionally biased region" description="Basic and acidic residues" evidence="8">
    <location>
        <begin position="571"/>
        <end position="593"/>
    </location>
</feature>
<evidence type="ECO:0000256" key="3">
    <source>
        <dbReference type="ARBA" id="ARBA00022705"/>
    </source>
</evidence>
<feature type="region of interest" description="Disordered" evidence="8">
    <location>
        <begin position="656"/>
        <end position="675"/>
    </location>
</feature>
<evidence type="ECO:0000256" key="5">
    <source>
        <dbReference type="ARBA" id="ARBA00022771"/>
    </source>
</evidence>
<feature type="region of interest" description="Disordered" evidence="8">
    <location>
        <begin position="554"/>
        <end position="594"/>
    </location>
</feature>
<dbReference type="Proteomes" id="UP000242877">
    <property type="component" value="Unassembled WGS sequence"/>
</dbReference>
<feature type="compositionally biased region" description="Basic and acidic residues" evidence="8">
    <location>
        <begin position="656"/>
        <end position="666"/>
    </location>
</feature>
<feature type="region of interest" description="Disordered" evidence="8">
    <location>
        <begin position="348"/>
        <end position="517"/>
    </location>
</feature>
<feature type="compositionally biased region" description="Basic and acidic residues" evidence="8">
    <location>
        <begin position="482"/>
        <end position="504"/>
    </location>
</feature>
<reference evidence="11 12" key="1">
    <citation type="journal article" date="2016" name="Genome Biol. Evol.">
        <title>Divergent and convergent evolution of fungal pathogenicity.</title>
        <authorList>
            <person name="Shang Y."/>
            <person name="Xiao G."/>
            <person name="Zheng P."/>
            <person name="Cen K."/>
            <person name="Zhan S."/>
            <person name="Wang C."/>
        </authorList>
    </citation>
    <scope>NUCLEOTIDE SEQUENCE [LARGE SCALE GENOMIC DNA]</scope>
    <source>
        <strain evidence="11 12">ARSEF 7405</strain>
    </source>
</reference>
<keyword evidence="4" id="KW-0479">Metal-binding</keyword>
<keyword evidence="7" id="KW-0539">Nucleus</keyword>
<dbReference type="GO" id="GO:0003688">
    <property type="term" value="F:DNA replication origin binding"/>
    <property type="evidence" value="ECO:0007669"/>
    <property type="project" value="TreeGrafter"/>
</dbReference>
<evidence type="ECO:0000256" key="4">
    <source>
        <dbReference type="ARBA" id="ARBA00022723"/>
    </source>
</evidence>
<dbReference type="GO" id="GO:0006270">
    <property type="term" value="P:DNA replication initiation"/>
    <property type="evidence" value="ECO:0007669"/>
    <property type="project" value="InterPro"/>
</dbReference>
<dbReference type="GO" id="GO:0003697">
    <property type="term" value="F:single-stranded DNA binding"/>
    <property type="evidence" value="ECO:0007669"/>
    <property type="project" value="InterPro"/>
</dbReference>
<dbReference type="AlphaFoldDB" id="A0A168AZ81"/>
<dbReference type="EMBL" id="AZGZ01000006">
    <property type="protein sequence ID" value="KZZ94559.1"/>
    <property type="molecule type" value="Genomic_DNA"/>
</dbReference>
<feature type="compositionally biased region" description="Low complexity" evidence="8">
    <location>
        <begin position="300"/>
        <end position="316"/>
    </location>
</feature>
<evidence type="ECO:0000256" key="8">
    <source>
        <dbReference type="SAM" id="MobiDB-lite"/>
    </source>
</evidence>
<evidence type="ECO:0000313" key="12">
    <source>
        <dbReference type="Proteomes" id="UP000242877"/>
    </source>
</evidence>
<keyword evidence="6" id="KW-0862">Zinc</keyword>